<evidence type="ECO:0000256" key="4">
    <source>
        <dbReference type="ARBA" id="ARBA00022989"/>
    </source>
</evidence>
<evidence type="ECO:0000256" key="2">
    <source>
        <dbReference type="ARBA" id="ARBA00009853"/>
    </source>
</evidence>
<feature type="domain" description="EamA" evidence="7">
    <location>
        <begin position="8"/>
        <end position="140"/>
    </location>
</feature>
<evidence type="ECO:0000256" key="6">
    <source>
        <dbReference type="SAM" id="Phobius"/>
    </source>
</evidence>
<proteinExistence type="inferred from homology"/>
<name>A0A0P1IUL5_9RHOB</name>
<feature type="transmembrane region" description="Helical" evidence="6">
    <location>
        <begin position="236"/>
        <end position="256"/>
    </location>
</feature>
<dbReference type="EMBL" id="CYUE01000022">
    <property type="protein sequence ID" value="CUK27354.1"/>
    <property type="molecule type" value="Genomic_DNA"/>
</dbReference>
<dbReference type="RefSeq" id="WP_058316269.1">
    <property type="nucleotide sequence ID" value="NZ_CYTO01000007.1"/>
</dbReference>
<feature type="transmembrane region" description="Helical" evidence="6">
    <location>
        <begin position="206"/>
        <end position="229"/>
    </location>
</feature>
<dbReference type="SUPFAM" id="SSF103481">
    <property type="entry name" value="Multidrug resistance efflux transporter EmrE"/>
    <property type="match status" value="2"/>
</dbReference>
<gene>
    <name evidence="8" type="ORF">TA5114_03182</name>
</gene>
<feature type="domain" description="EamA" evidence="7">
    <location>
        <begin position="149"/>
        <end position="278"/>
    </location>
</feature>
<dbReference type="AlphaFoldDB" id="A0A0P1IUL5"/>
<sequence length="316" mass="33809">MTPTNNLKGALLSLGAFSIYATHDVIIRYLGGTYSPMQILFFAGLLAFPLITLMIVTDGRNSTVRPVHPWWVAMRSATMVGGGVFGFYAFSVLPMAQVYAMLFTVPLLITLMAIPILGERVGIHRAGAVILGLAGVLIVVRPGVDPLSLGHLSGFAAALCVALQSVVARRIGNDESQIVMMLYPYAAIFVSMGVALAFVYKPMPLIDFTATGGIAVLGFIAAMMLVTAYRAGEAAIVAPMQYSQIIWATIFGYIFFNESPDFQTLLGASVIIASGIYILVREAVAGNSENTPVLRNRSRAIAPGGFRISQALKRKP</sequence>
<comment type="similarity">
    <text evidence="2">Belongs to the drug/metabolite transporter (DMT) superfamily. 10 TMS drug/metabolite exporter (DME) (TC 2.A.7.3) family.</text>
</comment>
<feature type="transmembrane region" description="Helical" evidence="6">
    <location>
        <begin position="126"/>
        <end position="144"/>
    </location>
</feature>
<feature type="transmembrane region" description="Helical" evidence="6">
    <location>
        <begin position="96"/>
        <end position="114"/>
    </location>
</feature>
<evidence type="ECO:0000256" key="3">
    <source>
        <dbReference type="ARBA" id="ARBA00022692"/>
    </source>
</evidence>
<dbReference type="OrthoDB" id="7818056at2"/>
<dbReference type="PANTHER" id="PTHR22911:SF6">
    <property type="entry name" value="SOLUTE CARRIER FAMILY 35 MEMBER G1"/>
    <property type="match status" value="1"/>
</dbReference>
<evidence type="ECO:0000313" key="9">
    <source>
        <dbReference type="Proteomes" id="UP000051184"/>
    </source>
</evidence>
<evidence type="ECO:0000256" key="1">
    <source>
        <dbReference type="ARBA" id="ARBA00004141"/>
    </source>
</evidence>
<dbReference type="PANTHER" id="PTHR22911">
    <property type="entry name" value="ACYL-MALONYL CONDENSING ENZYME-RELATED"/>
    <property type="match status" value="1"/>
</dbReference>
<keyword evidence="5 6" id="KW-0472">Membrane</keyword>
<dbReference type="InterPro" id="IPR000620">
    <property type="entry name" value="EamA_dom"/>
</dbReference>
<dbReference type="Pfam" id="PF00892">
    <property type="entry name" value="EamA"/>
    <property type="match status" value="2"/>
</dbReference>
<feature type="transmembrane region" description="Helical" evidence="6">
    <location>
        <begin position="69"/>
        <end position="90"/>
    </location>
</feature>
<dbReference type="InterPro" id="IPR037185">
    <property type="entry name" value="EmrE-like"/>
</dbReference>
<feature type="transmembrane region" description="Helical" evidence="6">
    <location>
        <begin position="262"/>
        <end position="280"/>
    </location>
</feature>
<feature type="transmembrane region" description="Helical" evidence="6">
    <location>
        <begin position="37"/>
        <end position="57"/>
    </location>
</feature>
<reference evidence="9" key="1">
    <citation type="submission" date="2015-09" db="EMBL/GenBank/DDBJ databases">
        <authorList>
            <person name="Rodrigo-Torres Lidia"/>
            <person name="Arahal R.David."/>
        </authorList>
    </citation>
    <scope>NUCLEOTIDE SEQUENCE [LARGE SCALE GENOMIC DNA]</scope>
    <source>
        <strain evidence="9">CECT 5114</strain>
    </source>
</reference>
<organism evidence="8 9">
    <name type="scientific">Cognatishimia activa</name>
    <dbReference type="NCBI Taxonomy" id="1715691"/>
    <lineage>
        <taxon>Bacteria</taxon>
        <taxon>Pseudomonadati</taxon>
        <taxon>Pseudomonadota</taxon>
        <taxon>Alphaproteobacteria</taxon>
        <taxon>Rhodobacterales</taxon>
        <taxon>Paracoccaceae</taxon>
        <taxon>Cognatishimia</taxon>
    </lineage>
</organism>
<feature type="transmembrane region" description="Helical" evidence="6">
    <location>
        <begin position="180"/>
        <end position="200"/>
    </location>
</feature>
<evidence type="ECO:0000259" key="7">
    <source>
        <dbReference type="Pfam" id="PF00892"/>
    </source>
</evidence>
<evidence type="ECO:0000313" key="8">
    <source>
        <dbReference type="EMBL" id="CUK27354.1"/>
    </source>
</evidence>
<evidence type="ECO:0000256" key="5">
    <source>
        <dbReference type="ARBA" id="ARBA00023136"/>
    </source>
</evidence>
<comment type="subcellular location">
    <subcellularLocation>
        <location evidence="1">Membrane</location>
        <topology evidence="1">Multi-pass membrane protein</topology>
    </subcellularLocation>
</comment>
<keyword evidence="9" id="KW-1185">Reference proteome</keyword>
<dbReference type="GO" id="GO:0016020">
    <property type="term" value="C:membrane"/>
    <property type="evidence" value="ECO:0007669"/>
    <property type="project" value="UniProtKB-SubCell"/>
</dbReference>
<keyword evidence="4 6" id="KW-1133">Transmembrane helix</keyword>
<feature type="transmembrane region" description="Helical" evidence="6">
    <location>
        <begin position="150"/>
        <end position="168"/>
    </location>
</feature>
<accession>A0A0P1IUL5</accession>
<protein>
    <submittedName>
        <fullName evidence="8">Carboxylate/amino acid/amine transporter</fullName>
    </submittedName>
</protein>
<keyword evidence="3 6" id="KW-0812">Transmembrane</keyword>
<dbReference type="STRING" id="1715691.TA5113_00637"/>
<dbReference type="Proteomes" id="UP000051184">
    <property type="component" value="Unassembled WGS sequence"/>
</dbReference>